<dbReference type="GeneID" id="118412036"/>
<evidence type="ECO:0000256" key="6">
    <source>
        <dbReference type="ARBA" id="ARBA00022968"/>
    </source>
</evidence>
<dbReference type="Pfam" id="PF00777">
    <property type="entry name" value="Glyco_transf_29"/>
    <property type="match status" value="1"/>
</dbReference>
<keyword evidence="6" id="KW-0735">Signal-anchor</keyword>
<evidence type="ECO:0000256" key="11">
    <source>
        <dbReference type="SAM" id="MobiDB-lite"/>
    </source>
</evidence>
<comment type="similarity">
    <text evidence="2">Belongs to the glycosyltransferase 29 family.</text>
</comment>
<keyword evidence="8" id="KW-0333">Golgi apparatus</keyword>
<evidence type="ECO:0000256" key="5">
    <source>
        <dbReference type="ARBA" id="ARBA00022692"/>
    </source>
</evidence>
<evidence type="ECO:0000256" key="1">
    <source>
        <dbReference type="ARBA" id="ARBA00004323"/>
    </source>
</evidence>
<gene>
    <name evidence="13" type="primary">LOC118412036</name>
</gene>
<dbReference type="InterPro" id="IPR001675">
    <property type="entry name" value="Glyco_trans_29"/>
</dbReference>
<evidence type="ECO:0000256" key="3">
    <source>
        <dbReference type="ARBA" id="ARBA00022676"/>
    </source>
</evidence>
<keyword evidence="12" id="KW-1185">Reference proteome</keyword>
<feature type="region of interest" description="Disordered" evidence="11">
    <location>
        <begin position="1"/>
        <end position="26"/>
    </location>
</feature>
<reference evidence="12" key="1">
    <citation type="journal article" date="2020" name="Nat. Ecol. Evol.">
        <title>Deeply conserved synteny resolves early events in vertebrate evolution.</title>
        <authorList>
            <person name="Simakov O."/>
            <person name="Marletaz F."/>
            <person name="Yue J.X."/>
            <person name="O'Connell B."/>
            <person name="Jenkins J."/>
            <person name="Brandt A."/>
            <person name="Calef R."/>
            <person name="Tung C.H."/>
            <person name="Huang T.K."/>
            <person name="Schmutz J."/>
            <person name="Satoh N."/>
            <person name="Yu J.K."/>
            <person name="Putnam N.H."/>
            <person name="Green R.E."/>
            <person name="Rokhsar D.S."/>
        </authorList>
    </citation>
    <scope>NUCLEOTIDE SEQUENCE [LARGE SCALE GENOMIC DNA]</scope>
    <source>
        <strain evidence="12">S238N-H82</strain>
    </source>
</reference>
<evidence type="ECO:0000313" key="13">
    <source>
        <dbReference type="RefSeq" id="XP_035670526.1"/>
    </source>
</evidence>
<protein>
    <submittedName>
        <fullName evidence="13">Alpha-2,8-sialyltransferase 8B-like isoform X2</fullName>
    </submittedName>
</protein>
<name>A0A9J7KUP4_BRAFL</name>
<dbReference type="InterPro" id="IPR038578">
    <property type="entry name" value="GT29-like_sf"/>
</dbReference>
<evidence type="ECO:0000256" key="10">
    <source>
        <dbReference type="ARBA" id="ARBA00023180"/>
    </source>
</evidence>
<dbReference type="GO" id="GO:0000139">
    <property type="term" value="C:Golgi membrane"/>
    <property type="evidence" value="ECO:0007669"/>
    <property type="project" value="UniProtKB-SubCell"/>
</dbReference>
<dbReference type="Gene3D" id="3.90.1480.20">
    <property type="entry name" value="Glycosyl transferase family 29"/>
    <property type="match status" value="1"/>
</dbReference>
<evidence type="ECO:0000313" key="12">
    <source>
        <dbReference type="Proteomes" id="UP000001554"/>
    </source>
</evidence>
<keyword evidence="5" id="KW-0812">Transmembrane</keyword>
<evidence type="ECO:0000256" key="7">
    <source>
        <dbReference type="ARBA" id="ARBA00022989"/>
    </source>
</evidence>
<feature type="compositionally biased region" description="Polar residues" evidence="11">
    <location>
        <begin position="1"/>
        <end position="18"/>
    </location>
</feature>
<evidence type="ECO:0000256" key="4">
    <source>
        <dbReference type="ARBA" id="ARBA00022679"/>
    </source>
</evidence>
<dbReference type="InterPro" id="IPR050943">
    <property type="entry name" value="Glycosyltr_29_Sialyltrsf"/>
</dbReference>
<dbReference type="Proteomes" id="UP000001554">
    <property type="component" value="Chromosome 3"/>
</dbReference>
<dbReference type="AlphaFoldDB" id="A0A9J7KUP4"/>
<evidence type="ECO:0000256" key="2">
    <source>
        <dbReference type="ARBA" id="ARBA00006003"/>
    </source>
</evidence>
<keyword evidence="10" id="KW-0325">Glycoprotein</keyword>
<dbReference type="PANTHER" id="PTHR11987">
    <property type="entry name" value="ALPHA-2,8-SIALYLTRANSFERASE"/>
    <property type="match status" value="1"/>
</dbReference>
<evidence type="ECO:0000256" key="9">
    <source>
        <dbReference type="ARBA" id="ARBA00023136"/>
    </source>
</evidence>
<keyword evidence="4" id="KW-0808">Transferase</keyword>
<accession>A0A9J7KUP4</accession>
<organism evidence="12 13">
    <name type="scientific">Branchiostoma floridae</name>
    <name type="common">Florida lancelet</name>
    <name type="synonym">Amphioxus</name>
    <dbReference type="NCBI Taxonomy" id="7739"/>
    <lineage>
        <taxon>Eukaryota</taxon>
        <taxon>Metazoa</taxon>
        <taxon>Chordata</taxon>
        <taxon>Cephalochordata</taxon>
        <taxon>Leptocardii</taxon>
        <taxon>Amphioxiformes</taxon>
        <taxon>Branchiostomatidae</taxon>
        <taxon>Branchiostoma</taxon>
    </lineage>
</organism>
<proteinExistence type="inferred from homology"/>
<keyword evidence="9" id="KW-0472">Membrane</keyword>
<reference evidence="13" key="2">
    <citation type="submission" date="2025-08" db="UniProtKB">
        <authorList>
            <consortium name="RefSeq"/>
        </authorList>
    </citation>
    <scope>IDENTIFICATION</scope>
    <source>
        <strain evidence="13">S238N-H82</strain>
        <tissue evidence="13">Testes</tissue>
    </source>
</reference>
<sequence length="129" mass="14881">MASTNLPLDGRFNTSRGEQNIGIPPTQIAPRPTEFGILTLEKVRVISRLRETVRHPTTGFLNYFLSLAFCDHVTVYGFWPFAMTPDHRPLPYHYFDNETFPINHNIIDEQVFLRDLNETGCLTLVRDCL</sequence>
<comment type="subcellular location">
    <subcellularLocation>
        <location evidence="1">Golgi apparatus membrane</location>
        <topology evidence="1">Single-pass type II membrane protein</topology>
    </subcellularLocation>
</comment>
<keyword evidence="7" id="KW-1133">Transmembrane helix</keyword>
<dbReference type="RefSeq" id="XP_035670526.1">
    <property type="nucleotide sequence ID" value="XM_035814633.1"/>
</dbReference>
<dbReference type="PANTHER" id="PTHR11987:SF53">
    <property type="entry name" value="ALPHA-2,8-SIALYLTRANSFERASE 8F-LIKE"/>
    <property type="match status" value="1"/>
</dbReference>
<keyword evidence="3" id="KW-0328">Glycosyltransferase</keyword>
<dbReference type="GO" id="GO:0008373">
    <property type="term" value="F:sialyltransferase activity"/>
    <property type="evidence" value="ECO:0007669"/>
    <property type="project" value="InterPro"/>
</dbReference>
<evidence type="ECO:0000256" key="8">
    <source>
        <dbReference type="ARBA" id="ARBA00023034"/>
    </source>
</evidence>